<evidence type="ECO:0000256" key="8">
    <source>
        <dbReference type="ARBA" id="ARBA00022840"/>
    </source>
</evidence>
<evidence type="ECO:0000256" key="3">
    <source>
        <dbReference type="ARBA" id="ARBA00012389"/>
    </source>
</evidence>
<evidence type="ECO:0000313" key="12">
    <source>
        <dbReference type="EMBL" id="PSB56380.1"/>
    </source>
</evidence>
<organism evidence="12 13">
    <name type="scientific">Chamaesiphon polymorphus CCALA 037</name>
    <dbReference type="NCBI Taxonomy" id="2107692"/>
    <lineage>
        <taxon>Bacteria</taxon>
        <taxon>Bacillati</taxon>
        <taxon>Cyanobacteriota</taxon>
        <taxon>Cyanophyceae</taxon>
        <taxon>Gomontiellales</taxon>
        <taxon>Chamaesiphonaceae</taxon>
        <taxon>Chamaesiphon</taxon>
    </lineage>
</organism>
<dbReference type="GO" id="GO:0005524">
    <property type="term" value="F:ATP binding"/>
    <property type="evidence" value="ECO:0007669"/>
    <property type="project" value="UniProtKB-KW"/>
</dbReference>
<keyword evidence="7" id="KW-0547">Nucleotide-binding</keyword>
<keyword evidence="6 12" id="KW-0548">Nucleotidyltransferase</keyword>
<keyword evidence="8" id="KW-0067">ATP-binding</keyword>
<evidence type="ECO:0000256" key="7">
    <source>
        <dbReference type="ARBA" id="ARBA00022741"/>
    </source>
</evidence>
<dbReference type="CDD" id="cd02165">
    <property type="entry name" value="NMNAT"/>
    <property type="match status" value="1"/>
</dbReference>
<dbReference type="GO" id="GO:0004515">
    <property type="term" value="F:nicotinate-nucleotide adenylyltransferase activity"/>
    <property type="evidence" value="ECO:0007669"/>
    <property type="project" value="UniProtKB-EC"/>
</dbReference>
<dbReference type="EC" id="2.7.7.18" evidence="3"/>
<feature type="domain" description="Cytidyltransferase-like" evidence="11">
    <location>
        <begin position="5"/>
        <end position="166"/>
    </location>
</feature>
<comment type="catalytic activity">
    <reaction evidence="10">
        <text>nicotinate beta-D-ribonucleotide + ATP + H(+) = deamido-NAD(+) + diphosphate</text>
        <dbReference type="Rhea" id="RHEA:22860"/>
        <dbReference type="ChEBI" id="CHEBI:15378"/>
        <dbReference type="ChEBI" id="CHEBI:30616"/>
        <dbReference type="ChEBI" id="CHEBI:33019"/>
        <dbReference type="ChEBI" id="CHEBI:57502"/>
        <dbReference type="ChEBI" id="CHEBI:58437"/>
        <dbReference type="EC" id="2.7.7.18"/>
    </reaction>
</comment>
<evidence type="ECO:0000256" key="9">
    <source>
        <dbReference type="ARBA" id="ARBA00023027"/>
    </source>
</evidence>
<keyword evidence="4" id="KW-0662">Pyridine nucleotide biosynthesis</keyword>
<protein>
    <recommendedName>
        <fullName evidence="3">nicotinate-nucleotide adenylyltransferase</fullName>
        <ecNumber evidence="3">2.7.7.18</ecNumber>
    </recommendedName>
</protein>
<keyword evidence="5 12" id="KW-0808">Transferase</keyword>
<dbReference type="AlphaFoldDB" id="A0A2T1GFK4"/>
<comment type="pathway">
    <text evidence="2">Cofactor biosynthesis; NAD(+) biosynthesis; deamido-NAD(+) from nicotinate D-ribonucleotide: step 1/1.</text>
</comment>
<dbReference type="OrthoDB" id="5295945at2"/>
<evidence type="ECO:0000256" key="2">
    <source>
        <dbReference type="ARBA" id="ARBA00005019"/>
    </source>
</evidence>
<dbReference type="UniPathway" id="UPA00253">
    <property type="reaction ID" value="UER00332"/>
</dbReference>
<comment type="caution">
    <text evidence="12">The sequence shown here is derived from an EMBL/GenBank/DDBJ whole genome shotgun (WGS) entry which is preliminary data.</text>
</comment>
<evidence type="ECO:0000256" key="4">
    <source>
        <dbReference type="ARBA" id="ARBA00022642"/>
    </source>
</evidence>
<sequence>MKVALFGTSADPPTIAHQDIIRWLASQQFERVAIWAADNPFKAHGATLEQRSQMLELLIQEIEPPLSQHVRVYRKLSSKRTIESLIIAQKIWVGAEFILTVGADLIPQLPRWYQASELLNQVKLLIVPRTGNSIEQIDLQRLTDLGAKFEIAPLSTPIISSSAIRNNHTTQGVSPQVANYIQQHHLYSLIDDSRDRAKLK</sequence>
<dbReference type="SUPFAM" id="SSF52374">
    <property type="entry name" value="Nucleotidylyl transferase"/>
    <property type="match status" value="1"/>
</dbReference>
<dbReference type="NCBIfam" id="NF000842">
    <property type="entry name" value="PRK00071.2-1"/>
    <property type="match status" value="1"/>
</dbReference>
<name>A0A2T1GFK4_9CYAN</name>
<dbReference type="EMBL" id="PVWO01000129">
    <property type="protein sequence ID" value="PSB56380.1"/>
    <property type="molecule type" value="Genomic_DNA"/>
</dbReference>
<dbReference type="Pfam" id="PF01467">
    <property type="entry name" value="CTP_transf_like"/>
    <property type="match status" value="1"/>
</dbReference>
<dbReference type="InterPro" id="IPR005248">
    <property type="entry name" value="NadD/NMNAT"/>
</dbReference>
<evidence type="ECO:0000259" key="11">
    <source>
        <dbReference type="Pfam" id="PF01467"/>
    </source>
</evidence>
<proteinExistence type="predicted"/>
<accession>A0A2T1GFK4</accession>
<dbReference type="InterPro" id="IPR004821">
    <property type="entry name" value="Cyt_trans-like"/>
</dbReference>
<dbReference type="Proteomes" id="UP000238937">
    <property type="component" value="Unassembled WGS sequence"/>
</dbReference>
<dbReference type="PANTHER" id="PTHR39321:SF3">
    <property type="entry name" value="PHOSPHOPANTETHEINE ADENYLYLTRANSFERASE"/>
    <property type="match status" value="1"/>
</dbReference>
<dbReference type="GO" id="GO:0009435">
    <property type="term" value="P:NAD+ biosynthetic process"/>
    <property type="evidence" value="ECO:0007669"/>
    <property type="project" value="UniProtKB-UniPathway"/>
</dbReference>
<evidence type="ECO:0000256" key="5">
    <source>
        <dbReference type="ARBA" id="ARBA00022679"/>
    </source>
</evidence>
<keyword evidence="13" id="KW-1185">Reference proteome</keyword>
<evidence type="ECO:0000256" key="6">
    <source>
        <dbReference type="ARBA" id="ARBA00022695"/>
    </source>
</evidence>
<dbReference type="RefSeq" id="WP_106304666.1">
    <property type="nucleotide sequence ID" value="NZ_PVWO01000129.1"/>
</dbReference>
<dbReference type="PANTHER" id="PTHR39321">
    <property type="entry name" value="NICOTINATE-NUCLEOTIDE ADENYLYLTRANSFERASE-RELATED"/>
    <property type="match status" value="1"/>
</dbReference>
<reference evidence="12 13" key="1">
    <citation type="submission" date="2018-03" db="EMBL/GenBank/DDBJ databases">
        <title>The ancient ancestry and fast evolution of plastids.</title>
        <authorList>
            <person name="Moore K.R."/>
            <person name="Magnabosco C."/>
            <person name="Momper L."/>
            <person name="Gold D.A."/>
            <person name="Bosak T."/>
            <person name="Fournier G.P."/>
        </authorList>
    </citation>
    <scope>NUCLEOTIDE SEQUENCE [LARGE SCALE GENOMIC DNA]</scope>
    <source>
        <strain evidence="12 13">CCALA 037</strain>
    </source>
</reference>
<evidence type="ECO:0000256" key="1">
    <source>
        <dbReference type="ARBA" id="ARBA00002324"/>
    </source>
</evidence>
<evidence type="ECO:0000256" key="10">
    <source>
        <dbReference type="ARBA" id="ARBA00048721"/>
    </source>
</evidence>
<comment type="function">
    <text evidence="1">Catalyzes the reversible adenylation of nicotinate mononucleotide (NaMN) to nicotinic acid adenine dinucleotide (NaAD).</text>
</comment>
<gene>
    <name evidence="12" type="ORF">C7B77_12050</name>
</gene>
<evidence type="ECO:0000313" key="13">
    <source>
        <dbReference type="Proteomes" id="UP000238937"/>
    </source>
</evidence>
<keyword evidence="9" id="KW-0520">NAD</keyword>
<dbReference type="Gene3D" id="3.40.50.620">
    <property type="entry name" value="HUPs"/>
    <property type="match status" value="1"/>
</dbReference>
<dbReference type="InterPro" id="IPR014729">
    <property type="entry name" value="Rossmann-like_a/b/a_fold"/>
</dbReference>